<dbReference type="AlphaFoldDB" id="A0A821UJJ2"/>
<dbReference type="EMBL" id="CAJOBZ010000031">
    <property type="protein sequence ID" value="CAF4890689.1"/>
    <property type="molecule type" value="Genomic_DNA"/>
</dbReference>
<dbReference type="SUPFAM" id="SSF57903">
    <property type="entry name" value="FYVE/PHD zinc finger"/>
    <property type="match status" value="1"/>
</dbReference>
<dbReference type="InterPro" id="IPR013083">
    <property type="entry name" value="Znf_RING/FYVE/PHD"/>
</dbReference>
<dbReference type="Proteomes" id="UP000663880">
    <property type="component" value="Unassembled WGS sequence"/>
</dbReference>
<dbReference type="PANTHER" id="PTHR33481:SF1">
    <property type="entry name" value="ENDONUCLEASE_EXONUCLEASE_PHOSPHATASE DOMAIN-CONTAINING PROTEIN-RELATED"/>
    <property type="match status" value="1"/>
</dbReference>
<dbReference type="Gene3D" id="3.30.40.10">
    <property type="entry name" value="Zinc/RING finger domain, C3HC4 (zinc finger)"/>
    <property type="match status" value="1"/>
</dbReference>
<sequence length="411" mass="47170">MSKCGECNEGLLDGAVRSSCKQTFHYNCIGITEGGYRKLGDRKSTWRCPKCKSGGQMNTPTLSPMQEPSHPIPHAMNNSTFKYNTSKANWHTFKETLHTLMTNHNILEVNISSLTPDQLDKFVHSLTNTINSACLNSFALKTGLRKPQASWWSENLEHLKKQCINLHHKIHTHSKNKQTPPADLINKYHEIKFRYTQTIRKTSTEHFKQFCESQGAEDVWSITNKLLKYNNIQPSTLKVNNKFTSNEEETSQALLTHFYPDVPDTDVKHTNMRNNSSLLPDTEDDPAFTSPEIISAFNFICHNKAPGNDHLTSDICQVFTRNYPELTTNLMNHCLQIAHFPTPWKEAVVKIIPKPNKQDYTNLNSFRPIGQIPVFGKVLEKLFTKRFTYNAHKLKLLNRSQFGFTEQTTER</sequence>
<proteinExistence type="predicted"/>
<comment type="caution">
    <text evidence="1">The sequence shown here is derived from an EMBL/GenBank/DDBJ whole genome shotgun (WGS) entry which is preliminary data.</text>
</comment>
<dbReference type="InterPro" id="IPR011011">
    <property type="entry name" value="Znf_FYVE_PHD"/>
</dbReference>
<dbReference type="OrthoDB" id="411871at2759"/>
<dbReference type="PANTHER" id="PTHR33481">
    <property type="entry name" value="REVERSE TRANSCRIPTASE"/>
    <property type="match status" value="1"/>
</dbReference>
<name>A0A821UJJ2_9NEOP</name>
<evidence type="ECO:0000313" key="2">
    <source>
        <dbReference type="Proteomes" id="UP000663880"/>
    </source>
</evidence>
<keyword evidence="2" id="KW-1185">Reference proteome</keyword>
<organism evidence="1 2">
    <name type="scientific">Pieris macdunnoughi</name>
    <dbReference type="NCBI Taxonomy" id="345717"/>
    <lineage>
        <taxon>Eukaryota</taxon>
        <taxon>Metazoa</taxon>
        <taxon>Ecdysozoa</taxon>
        <taxon>Arthropoda</taxon>
        <taxon>Hexapoda</taxon>
        <taxon>Insecta</taxon>
        <taxon>Pterygota</taxon>
        <taxon>Neoptera</taxon>
        <taxon>Endopterygota</taxon>
        <taxon>Lepidoptera</taxon>
        <taxon>Glossata</taxon>
        <taxon>Ditrysia</taxon>
        <taxon>Papilionoidea</taxon>
        <taxon>Pieridae</taxon>
        <taxon>Pierinae</taxon>
        <taxon>Pieris</taxon>
    </lineage>
</organism>
<protein>
    <submittedName>
        <fullName evidence="1">Uncharacterized protein</fullName>
    </submittedName>
</protein>
<gene>
    <name evidence="1" type="ORF">PMACD_LOCUS10426</name>
</gene>
<accession>A0A821UJJ2</accession>
<reference evidence="1" key="1">
    <citation type="submission" date="2021-02" db="EMBL/GenBank/DDBJ databases">
        <authorList>
            <person name="Steward A R."/>
        </authorList>
    </citation>
    <scope>NUCLEOTIDE SEQUENCE</scope>
</reference>
<evidence type="ECO:0000313" key="1">
    <source>
        <dbReference type="EMBL" id="CAF4890689.1"/>
    </source>
</evidence>